<evidence type="ECO:0000313" key="2">
    <source>
        <dbReference type="Proteomes" id="UP000298714"/>
    </source>
</evidence>
<dbReference type="InterPro" id="IPR010836">
    <property type="entry name" value="SapC"/>
</dbReference>
<dbReference type="Proteomes" id="UP000298714">
    <property type="component" value="Chromosome"/>
</dbReference>
<accession>A0A4D7C8R4</accession>
<evidence type="ECO:0000313" key="1">
    <source>
        <dbReference type="EMBL" id="QCI79163.1"/>
    </source>
</evidence>
<reference evidence="2" key="1">
    <citation type="submission" date="2019-04" db="EMBL/GenBank/DDBJ databases">
        <title>Complete genome sequence of Sphingomonas sp. W1-2-3.</title>
        <authorList>
            <person name="Im W.T."/>
        </authorList>
    </citation>
    <scope>NUCLEOTIDE SEQUENCE [LARGE SCALE GENOMIC DNA]</scope>
    <source>
        <strain evidence="2">W1-2-3</strain>
    </source>
</reference>
<dbReference type="AlphaFoldDB" id="A0A4D7C8R4"/>
<sequence length="238" mass="26054">MARNVLLNNVEHADLRVAMRHGPEHGDALNQVPVFPTEFADVSREYPILFRKDAQGSLQAVALLGLDRDENLFLGPDGWQARYIPAVQRRGPFLIGFQDVGGTREPMVLIDLDDPRVGDGEPLFLPQGGNTPFLDMVSRTLKALHQGVEVMPQMFAAFEAEGLIEPIQLELKVGSERSYLLGDVYTISESRLAGLPGAALERLNRAGFLGAAFLVLASMPNIAALVERKSRRLASTVP</sequence>
<name>A0A4D7C8R4_9SPHN</name>
<organism evidence="1 2">
    <name type="scientific">Hankyongella ginsenosidimutans</name>
    <dbReference type="NCBI Taxonomy" id="1763828"/>
    <lineage>
        <taxon>Bacteria</taxon>
        <taxon>Pseudomonadati</taxon>
        <taxon>Pseudomonadota</taxon>
        <taxon>Alphaproteobacteria</taxon>
        <taxon>Sphingomonadales</taxon>
        <taxon>Sphingomonadaceae</taxon>
        <taxon>Hankyongella</taxon>
    </lineage>
</organism>
<gene>
    <name evidence="1" type="ORF">E6W36_05145</name>
</gene>
<dbReference type="EMBL" id="CP039704">
    <property type="protein sequence ID" value="QCI79163.1"/>
    <property type="molecule type" value="Genomic_DNA"/>
</dbReference>
<proteinExistence type="predicted"/>
<dbReference type="KEGG" id="hgn:E6W36_05145"/>
<dbReference type="Pfam" id="PF07277">
    <property type="entry name" value="SapC"/>
    <property type="match status" value="1"/>
</dbReference>
<keyword evidence="2" id="KW-1185">Reference proteome</keyword>
<protein>
    <submittedName>
        <fullName evidence="1">Peptide ABC transporter permease</fullName>
    </submittedName>
</protein>
<dbReference type="RefSeq" id="WP_222873981.1">
    <property type="nucleotide sequence ID" value="NZ_CP039704.1"/>
</dbReference>